<protein>
    <submittedName>
        <fullName evidence="1">Uncharacterized protein</fullName>
    </submittedName>
</protein>
<sequence>MAVMVTVPLSVDLGEPFVESAGRKGIFRLFAEAERVATLPHLSTKGRPLRRLQ</sequence>
<organism evidence="1">
    <name type="scientific">Amphimedon queenslandica</name>
    <name type="common">Sponge</name>
    <dbReference type="NCBI Taxonomy" id="400682"/>
    <lineage>
        <taxon>Eukaryota</taxon>
        <taxon>Metazoa</taxon>
        <taxon>Porifera</taxon>
        <taxon>Demospongiae</taxon>
        <taxon>Heteroscleromorpha</taxon>
        <taxon>Haplosclerida</taxon>
        <taxon>Niphatidae</taxon>
        <taxon>Amphimedon</taxon>
    </lineage>
</organism>
<accession>A0A1X7TVP1</accession>
<dbReference type="InParanoid" id="A0A1X7TVP1"/>
<dbReference type="AlphaFoldDB" id="A0A1X7TVP1"/>
<dbReference type="EnsemblMetazoa" id="Aqu2.1.19378_001">
    <property type="protein sequence ID" value="Aqu2.1.19378_001"/>
    <property type="gene ID" value="Aqu2.1.19378"/>
</dbReference>
<name>A0A1X7TVP1_AMPQE</name>
<evidence type="ECO:0000313" key="1">
    <source>
        <dbReference type="EnsemblMetazoa" id="Aqu2.1.19378_001"/>
    </source>
</evidence>
<proteinExistence type="predicted"/>
<reference evidence="1" key="1">
    <citation type="submission" date="2017-05" db="UniProtKB">
        <authorList>
            <consortium name="EnsemblMetazoa"/>
        </authorList>
    </citation>
    <scope>IDENTIFICATION</scope>
</reference>